<evidence type="ECO:0000313" key="3">
    <source>
        <dbReference type="EMBL" id="MFC4748817.1"/>
    </source>
</evidence>
<evidence type="ECO:0000259" key="2">
    <source>
        <dbReference type="PROSITE" id="PS01124"/>
    </source>
</evidence>
<evidence type="ECO:0000256" key="1">
    <source>
        <dbReference type="ARBA" id="ARBA00023125"/>
    </source>
</evidence>
<sequence>MNLIIQSLLPDDSVSHFVHSFWLVENKTGSAIPGTILPNGMVDMTLMKMNSEDWEMSIRGLDTVPSQVIIAKEAKIFSVGFKLLAVEYLFGDSVKDVLNGGKELSNDVWQFEESDSESLENFRKKVTQQINSISAKVIDERKKKLFELIYSSHGTITVKELSEKVFWSSRQINRYFNQQFGISLKEYCKILRFGSSFKDLSEGRLFPELNFTDQNHFIKEIKKYSGVTPKELSKNTDDRFMDILAIKKLPPEKND</sequence>
<dbReference type="PANTHER" id="PTHR43280:SF2">
    <property type="entry name" value="HTH-TYPE TRANSCRIPTIONAL REGULATOR EXSA"/>
    <property type="match status" value="1"/>
</dbReference>
<dbReference type="SMART" id="SM00342">
    <property type="entry name" value="HTH_ARAC"/>
    <property type="match status" value="1"/>
</dbReference>
<accession>A0ABV9PH57</accession>
<proteinExistence type="predicted"/>
<dbReference type="PROSITE" id="PS01124">
    <property type="entry name" value="HTH_ARAC_FAMILY_2"/>
    <property type="match status" value="1"/>
</dbReference>
<evidence type="ECO:0000313" key="4">
    <source>
        <dbReference type="Proteomes" id="UP001595935"/>
    </source>
</evidence>
<dbReference type="InterPro" id="IPR018060">
    <property type="entry name" value="HTH_AraC"/>
</dbReference>
<reference evidence="4" key="1">
    <citation type="journal article" date="2019" name="Int. J. Syst. Evol. Microbiol.">
        <title>The Global Catalogue of Microorganisms (GCM) 10K type strain sequencing project: providing services to taxonomists for standard genome sequencing and annotation.</title>
        <authorList>
            <consortium name="The Broad Institute Genomics Platform"/>
            <consortium name="The Broad Institute Genome Sequencing Center for Infectious Disease"/>
            <person name="Wu L."/>
            <person name="Ma J."/>
        </authorList>
    </citation>
    <scope>NUCLEOTIDE SEQUENCE [LARGE SCALE GENOMIC DNA]</scope>
    <source>
        <strain evidence="4">WYCCWR 13023</strain>
    </source>
</reference>
<dbReference type="InterPro" id="IPR046532">
    <property type="entry name" value="DUF6597"/>
</dbReference>
<protein>
    <submittedName>
        <fullName evidence="3">Helix-turn-helix domain-containing protein</fullName>
    </submittedName>
</protein>
<comment type="caution">
    <text evidence="3">The sequence shown here is derived from an EMBL/GenBank/DDBJ whole genome shotgun (WGS) entry which is preliminary data.</text>
</comment>
<dbReference type="RefSeq" id="WP_213258788.1">
    <property type="nucleotide sequence ID" value="NZ_JAGYWA010000006.1"/>
</dbReference>
<gene>
    <name evidence="3" type="ORF">ACFO5S_15290</name>
</gene>
<dbReference type="PANTHER" id="PTHR43280">
    <property type="entry name" value="ARAC-FAMILY TRANSCRIPTIONAL REGULATOR"/>
    <property type="match status" value="1"/>
</dbReference>
<name>A0ABV9PH57_9FLAO</name>
<dbReference type="Pfam" id="PF20240">
    <property type="entry name" value="DUF6597"/>
    <property type="match status" value="1"/>
</dbReference>
<dbReference type="Gene3D" id="1.10.10.60">
    <property type="entry name" value="Homeodomain-like"/>
    <property type="match status" value="1"/>
</dbReference>
<organism evidence="3 4">
    <name type="scientific">Flavobacterium branchiicola</name>
    <dbReference type="NCBI Taxonomy" id="1114875"/>
    <lineage>
        <taxon>Bacteria</taxon>
        <taxon>Pseudomonadati</taxon>
        <taxon>Bacteroidota</taxon>
        <taxon>Flavobacteriia</taxon>
        <taxon>Flavobacteriales</taxon>
        <taxon>Flavobacteriaceae</taxon>
        <taxon>Flavobacterium</taxon>
    </lineage>
</organism>
<dbReference type="Proteomes" id="UP001595935">
    <property type="component" value="Unassembled WGS sequence"/>
</dbReference>
<keyword evidence="1" id="KW-0238">DNA-binding</keyword>
<feature type="domain" description="HTH araC/xylS-type" evidence="2">
    <location>
        <begin position="140"/>
        <end position="235"/>
    </location>
</feature>
<dbReference type="EMBL" id="JBHSGV010000006">
    <property type="protein sequence ID" value="MFC4748817.1"/>
    <property type="molecule type" value="Genomic_DNA"/>
</dbReference>
<keyword evidence="4" id="KW-1185">Reference proteome</keyword>